<keyword evidence="1" id="KW-0862">Zinc</keyword>
<dbReference type="SMART" id="SM00355">
    <property type="entry name" value="ZnF_C2H2"/>
    <property type="match status" value="2"/>
</dbReference>
<feature type="domain" description="C2H2-type" evidence="2">
    <location>
        <begin position="42"/>
        <end position="69"/>
    </location>
</feature>
<protein>
    <submittedName>
        <fullName evidence="4">Longitudinals lacking protein, isoforms A/B/D/L-like</fullName>
    </submittedName>
</protein>
<proteinExistence type="predicted"/>
<evidence type="ECO:0000259" key="2">
    <source>
        <dbReference type="PROSITE" id="PS50157"/>
    </source>
</evidence>
<dbReference type="SUPFAM" id="SSF57667">
    <property type="entry name" value="beta-beta-alpha zinc fingers"/>
    <property type="match status" value="1"/>
</dbReference>
<dbReference type="GO" id="GO:0008270">
    <property type="term" value="F:zinc ion binding"/>
    <property type="evidence" value="ECO:0007669"/>
    <property type="project" value="UniProtKB-KW"/>
</dbReference>
<dbReference type="Proteomes" id="UP000515158">
    <property type="component" value="Unplaced"/>
</dbReference>
<accession>A0A6P8ZY11</accession>
<organism evidence="4">
    <name type="scientific">Thrips palmi</name>
    <name type="common">Melon thrips</name>
    <dbReference type="NCBI Taxonomy" id="161013"/>
    <lineage>
        <taxon>Eukaryota</taxon>
        <taxon>Metazoa</taxon>
        <taxon>Ecdysozoa</taxon>
        <taxon>Arthropoda</taxon>
        <taxon>Hexapoda</taxon>
        <taxon>Insecta</taxon>
        <taxon>Pterygota</taxon>
        <taxon>Neoptera</taxon>
        <taxon>Paraneoptera</taxon>
        <taxon>Thysanoptera</taxon>
        <taxon>Terebrantia</taxon>
        <taxon>Thripoidea</taxon>
        <taxon>Thripidae</taxon>
        <taxon>Thrips</taxon>
    </lineage>
</organism>
<gene>
    <name evidence="4" type="primary">LOC117650409</name>
</gene>
<dbReference type="GeneID" id="117650409"/>
<dbReference type="RefSeq" id="XP_034249721.1">
    <property type="nucleotide sequence ID" value="XM_034393830.1"/>
</dbReference>
<dbReference type="Gene3D" id="3.30.160.60">
    <property type="entry name" value="Classic Zinc Finger"/>
    <property type="match status" value="2"/>
</dbReference>
<sequence length="120" mass="13359">MGSKTLLIEITVYAFASSVLLLSGVVWSAGFPAKPAVGLAKFPCERCGSVFSYKGNLLKHLRYTCGKGPQFACPVCPQRNKDKWSLQKHIRNKHPVYSRLEPVILPTIQDPKPKNDLLTF</sequence>
<name>A0A6P8ZY11_THRPL</name>
<dbReference type="Pfam" id="PF00096">
    <property type="entry name" value="zf-C2H2"/>
    <property type="match status" value="2"/>
</dbReference>
<dbReference type="OrthoDB" id="10004641at2759"/>
<dbReference type="PROSITE" id="PS50157">
    <property type="entry name" value="ZINC_FINGER_C2H2_2"/>
    <property type="match status" value="1"/>
</dbReference>
<evidence type="ECO:0000256" key="1">
    <source>
        <dbReference type="PROSITE-ProRule" id="PRU00042"/>
    </source>
</evidence>
<dbReference type="InParanoid" id="A0A6P8ZY11"/>
<reference evidence="4" key="1">
    <citation type="submission" date="2025-08" db="UniProtKB">
        <authorList>
            <consortium name="RefSeq"/>
        </authorList>
    </citation>
    <scope>IDENTIFICATION</scope>
    <source>
        <tissue evidence="4">Total insect</tissue>
    </source>
</reference>
<dbReference type="InterPro" id="IPR036236">
    <property type="entry name" value="Znf_C2H2_sf"/>
</dbReference>
<evidence type="ECO:0000313" key="4">
    <source>
        <dbReference type="RefSeq" id="XP_034249721.1"/>
    </source>
</evidence>
<keyword evidence="1" id="KW-0863">Zinc-finger</keyword>
<keyword evidence="1" id="KW-0479">Metal-binding</keyword>
<keyword evidence="3" id="KW-1185">Reference proteome</keyword>
<evidence type="ECO:0000313" key="3">
    <source>
        <dbReference type="Proteomes" id="UP000515158"/>
    </source>
</evidence>
<dbReference type="InterPro" id="IPR013087">
    <property type="entry name" value="Znf_C2H2_type"/>
</dbReference>
<dbReference type="KEGG" id="tpal:117650409"/>
<dbReference type="AlphaFoldDB" id="A0A6P8ZY11"/>